<name>A0AAD4XZI0_OVIAM</name>
<keyword evidence="2" id="KW-1185">Reference proteome</keyword>
<dbReference type="Proteomes" id="UP001214576">
    <property type="component" value="Unassembled WGS sequence"/>
</dbReference>
<dbReference type="AlphaFoldDB" id="A0AAD4XZI0"/>
<evidence type="ECO:0000313" key="2">
    <source>
        <dbReference type="Proteomes" id="UP001214576"/>
    </source>
</evidence>
<protein>
    <submittedName>
        <fullName evidence="1">Uncharacterized protein</fullName>
    </submittedName>
</protein>
<comment type="caution">
    <text evidence="1">The sequence shown here is derived from an EMBL/GenBank/DDBJ whole genome shotgun (WGS) entry which is preliminary data.</text>
</comment>
<dbReference type="EMBL" id="JAKZEL010000027">
    <property type="protein sequence ID" value="KAI4529509.1"/>
    <property type="molecule type" value="Genomic_DNA"/>
</dbReference>
<proteinExistence type="predicted"/>
<organism evidence="1 2">
    <name type="scientific">Ovis ammon polii</name>
    <dbReference type="NCBI Taxonomy" id="230172"/>
    <lineage>
        <taxon>Eukaryota</taxon>
        <taxon>Metazoa</taxon>
        <taxon>Chordata</taxon>
        <taxon>Craniata</taxon>
        <taxon>Vertebrata</taxon>
        <taxon>Euteleostomi</taxon>
        <taxon>Mammalia</taxon>
        <taxon>Eutheria</taxon>
        <taxon>Laurasiatheria</taxon>
        <taxon>Artiodactyla</taxon>
        <taxon>Ruminantia</taxon>
        <taxon>Pecora</taxon>
        <taxon>Bovidae</taxon>
        <taxon>Caprinae</taxon>
        <taxon>Ovis</taxon>
    </lineage>
</organism>
<evidence type="ECO:0000313" key="1">
    <source>
        <dbReference type="EMBL" id="KAI4529509.1"/>
    </source>
</evidence>
<gene>
    <name evidence="1" type="ORF">MG293_020187</name>
</gene>
<reference evidence="1" key="1">
    <citation type="submission" date="2022-03" db="EMBL/GenBank/DDBJ databases">
        <title>Genomic analyses of argali, domestic sheep and their hybrids provide insights into chromosomal evolution, heterosis and genetic basis of agronomic traits.</title>
        <authorList>
            <person name="Li M."/>
        </authorList>
    </citation>
    <scope>NUCLEOTIDE SEQUENCE</scope>
    <source>
        <strain evidence="1">CAU-MHL-2022a</strain>
        <tissue evidence="1">Skin</tissue>
    </source>
</reference>
<accession>A0AAD4XZI0</accession>
<sequence length="232" mass="25791">MNSVRRPQQKNSFQFHSSIPQKPLKYRCYRVLSEDALLALCMLSLAMYPRCCGSNDLEKEKQSNSVCLGNLRWQAAGEADPEGEGGRRLHLRSSVEVDNLTPKGRVVRVSGQTAASSSAGEAQDTPFACLALKPMPSVLHTKQSVNDDDVLAKLPPPLLSSLLLSDSLLEQDTSYLKPSSFTFWNLILSDKRPEYVRCTSQPCSDAKNGRLWRLLLWDGRKASQPQHQCSSP</sequence>